<dbReference type="RefSeq" id="XP_031855200.1">
    <property type="nucleotide sequence ID" value="XM_031999309.1"/>
</dbReference>
<reference evidence="2 3" key="1">
    <citation type="submission" date="2019-09" db="EMBL/GenBank/DDBJ databases">
        <authorList>
            <person name="Brejova B."/>
        </authorList>
    </citation>
    <scope>NUCLEOTIDE SEQUENCE [LARGE SCALE GENOMIC DNA]</scope>
</reference>
<name>A0A5E8BVG2_9ASCO</name>
<evidence type="ECO:0000313" key="3">
    <source>
        <dbReference type="Proteomes" id="UP000398389"/>
    </source>
</evidence>
<evidence type="ECO:0000313" key="2">
    <source>
        <dbReference type="EMBL" id="VVT55433.1"/>
    </source>
</evidence>
<dbReference type="AlphaFoldDB" id="A0A5E8BVG2"/>
<feature type="region of interest" description="Disordered" evidence="1">
    <location>
        <begin position="454"/>
        <end position="473"/>
    </location>
</feature>
<gene>
    <name evidence="2" type="ORF">SAPINGB_P004594</name>
</gene>
<sequence>MLTANKIEPVSRASNVALNSESVTDFSISTSQSSDSALLLINGNRNFNPITNDSLNIYRNSLNSVSAASVMEDVQINQYNTSFVSGSQPNIYPITLNQMSHVMPYYFPVVVNSTTGFTVSPSVYSTAFRNIAFNTTEFIYGQNTALFQYNMNPNRVGPLALQSFSNNIQSHNIPFINMNTNSNESLQGFIYGIPNSNIFSDQQIFGSCQQFNNFFTPSGVQQNNQSNNFCSHLLSSNQESANFLNVTQNGVFDLAQSVTANSLLTFDGTDVRFFLESFENEATRANIPISEWVNESKRCINLEIWKWLNLESVADWDDLKKILKARYSFPNFLVTRSTFYEVLDKILSFYNLDDSFSANGNDIADGILQVRVLIKAAEKRFGLAPQDYQIVFKKLCDCIPSFTFIMISVISDHSVYRWLAGKKDVNTELTTIHFRFLEALNITIPAFRNYISPSKTKASCSNSEKQSSLTLQK</sequence>
<protein>
    <submittedName>
        <fullName evidence="2">Uncharacterized protein</fullName>
    </submittedName>
</protein>
<dbReference type="GeneID" id="43583409"/>
<dbReference type="Proteomes" id="UP000398389">
    <property type="component" value="Unassembled WGS sequence"/>
</dbReference>
<keyword evidence="3" id="KW-1185">Reference proteome</keyword>
<dbReference type="EMBL" id="CABVLU010000003">
    <property type="protein sequence ID" value="VVT55433.1"/>
    <property type="molecule type" value="Genomic_DNA"/>
</dbReference>
<evidence type="ECO:0000256" key="1">
    <source>
        <dbReference type="SAM" id="MobiDB-lite"/>
    </source>
</evidence>
<proteinExistence type="predicted"/>
<accession>A0A5E8BVG2</accession>
<organism evidence="2 3">
    <name type="scientific">Magnusiomyces paraingens</name>
    <dbReference type="NCBI Taxonomy" id="2606893"/>
    <lineage>
        <taxon>Eukaryota</taxon>
        <taxon>Fungi</taxon>
        <taxon>Dikarya</taxon>
        <taxon>Ascomycota</taxon>
        <taxon>Saccharomycotina</taxon>
        <taxon>Dipodascomycetes</taxon>
        <taxon>Dipodascales</taxon>
        <taxon>Dipodascaceae</taxon>
        <taxon>Magnusiomyces</taxon>
    </lineage>
</organism>